<evidence type="ECO:0000313" key="3">
    <source>
        <dbReference type="Proteomes" id="UP000198588"/>
    </source>
</evidence>
<sequence length="314" mass="33595">MRNHVSSKLLATVAASAASVTSVGVVAAHAADAQAIDPAVVDSRIKIAFEGAVYQSNVDKLGDTTDKLGSNNGFGDLYGSVALTKAIFPDVDWRLAGSFHAGQDNDTSFDIPITGSDPGNVNLSFGNSYNFQTLDFDIGKHVQAQSADIRFFGGLRLLHSKEKISLHEGITRDNPADKSGSVDKLGSSEFYGIGPRIGAEVYYPLGETWGLTGAVSGSAMWGRRTNKISLSATQHDPGAIPPDPIDQTINASESQHSSEVVTNVDLSGGVTFKPWDNTTFTAGYRVEQWHNLLQLSDKSTQTFNGPFLRLEVKM</sequence>
<dbReference type="RefSeq" id="WP_143019516.1">
    <property type="nucleotide sequence ID" value="NZ_FMXM01000022.1"/>
</dbReference>
<dbReference type="AlphaFoldDB" id="A0A1G5ZLN1"/>
<name>A0A1G5ZLN1_9HYPH</name>
<dbReference type="OrthoDB" id="8057962at2"/>
<gene>
    <name evidence="2" type="ORF">SAMN02927914_05436</name>
</gene>
<evidence type="ECO:0000313" key="2">
    <source>
        <dbReference type="EMBL" id="SDA95532.1"/>
    </source>
</evidence>
<dbReference type="Pfam" id="PF05150">
    <property type="entry name" value="Legionella_OMP"/>
    <property type="match status" value="1"/>
</dbReference>
<accession>A0A1G5ZLN1</accession>
<feature type="chain" id="PRO_5011591275" evidence="1">
    <location>
        <begin position="31"/>
        <end position="314"/>
    </location>
</feature>
<protein>
    <submittedName>
        <fullName evidence="2">Uncharacterized protein</fullName>
    </submittedName>
</protein>
<reference evidence="2 3" key="1">
    <citation type="submission" date="2016-10" db="EMBL/GenBank/DDBJ databases">
        <authorList>
            <person name="de Groot N.N."/>
        </authorList>
    </citation>
    <scope>NUCLEOTIDE SEQUENCE [LARGE SCALE GENOMIC DNA]</scope>
    <source>
        <strain evidence="2 3">CGMCC 1.12097</strain>
    </source>
</reference>
<organism evidence="2 3">
    <name type="scientific">Mesorhizobium qingshengii</name>
    <dbReference type="NCBI Taxonomy" id="1165689"/>
    <lineage>
        <taxon>Bacteria</taxon>
        <taxon>Pseudomonadati</taxon>
        <taxon>Pseudomonadota</taxon>
        <taxon>Alphaproteobacteria</taxon>
        <taxon>Hyphomicrobiales</taxon>
        <taxon>Phyllobacteriaceae</taxon>
        <taxon>Mesorhizobium</taxon>
    </lineage>
</organism>
<feature type="signal peptide" evidence="1">
    <location>
        <begin position="1"/>
        <end position="30"/>
    </location>
</feature>
<dbReference type="Proteomes" id="UP000198588">
    <property type="component" value="Unassembled WGS sequence"/>
</dbReference>
<dbReference type="InterPro" id="IPR007825">
    <property type="entry name" value="Major_OMP_Legionella"/>
</dbReference>
<proteinExistence type="predicted"/>
<dbReference type="STRING" id="1165689.SAMN02927914_05436"/>
<keyword evidence="1" id="KW-0732">Signal</keyword>
<evidence type="ECO:0000256" key="1">
    <source>
        <dbReference type="SAM" id="SignalP"/>
    </source>
</evidence>
<dbReference type="EMBL" id="FMXM01000022">
    <property type="protein sequence ID" value="SDA95532.1"/>
    <property type="molecule type" value="Genomic_DNA"/>
</dbReference>